<dbReference type="Proteomes" id="UP001210204">
    <property type="component" value="Unassembled WGS sequence"/>
</dbReference>
<dbReference type="EMBL" id="JJMT01000026">
    <property type="protein sequence ID" value="KEO43758.1"/>
    <property type="molecule type" value="Genomic_DNA"/>
</dbReference>
<evidence type="ECO:0000313" key="2">
    <source>
        <dbReference type="EMBL" id="MDB8613384.1"/>
    </source>
</evidence>
<proteinExistence type="predicted"/>
<reference evidence="2" key="2">
    <citation type="submission" date="2023-01" db="EMBL/GenBank/DDBJ databases">
        <title>Human gut microbiome strain richness.</title>
        <authorList>
            <person name="Chen-Liaw A."/>
        </authorList>
    </citation>
    <scope>NUCLEOTIDE SEQUENCE</scope>
    <source>
        <strain evidence="2">1001095st1_G4_1001095IJ_161003</strain>
    </source>
</reference>
<dbReference type="Proteomes" id="UP000027855">
    <property type="component" value="Unassembled WGS sequence"/>
</dbReference>
<accession>A0A074IQ59</accession>
<gene>
    <name evidence="1" type="ORF">DL07_06315</name>
    <name evidence="2" type="ORF">PNU26_03065</name>
</gene>
<name>A0A074IQ59_STRSL</name>
<organism evidence="1 3">
    <name type="scientific">Streptococcus salivarius</name>
    <dbReference type="NCBI Taxonomy" id="1304"/>
    <lineage>
        <taxon>Bacteria</taxon>
        <taxon>Bacillati</taxon>
        <taxon>Bacillota</taxon>
        <taxon>Bacilli</taxon>
        <taxon>Lactobacillales</taxon>
        <taxon>Streptococcaceae</taxon>
        <taxon>Streptococcus</taxon>
    </lineage>
</organism>
<reference evidence="1 3" key="1">
    <citation type="submission" date="2014-04" db="EMBL/GenBank/DDBJ databases">
        <title>Variable characteristics of bacteriocin-producing Streptococcus salivarius strains isolated from Malaysian subjects.</title>
        <authorList>
            <person name="Philip K."/>
            <person name="Barbour A."/>
        </authorList>
    </citation>
    <scope>NUCLEOTIDE SEQUENCE [LARGE SCALE GENOMIC DNA]</scope>
    <source>
        <strain evidence="1 3">NU10</strain>
    </source>
</reference>
<protein>
    <submittedName>
        <fullName evidence="1">Uncharacterized protein</fullName>
    </submittedName>
</protein>
<dbReference type="EMBL" id="JAQMJT010000002">
    <property type="protein sequence ID" value="MDB8613384.1"/>
    <property type="molecule type" value="Genomic_DNA"/>
</dbReference>
<dbReference type="RefSeq" id="WP_037603195.1">
    <property type="nucleotide sequence ID" value="NZ_JADOZZ010000003.1"/>
</dbReference>
<sequence>MDIMSFIPSQRQAILERFQQVEALGLGAVRIELKVANPVGIIYECYILAGENYFSDQAVISFRILYEKDLERISLDVVDIPDRSSLSNYLQLIEIFEGLQNYLNREFAKVKNS</sequence>
<evidence type="ECO:0000313" key="1">
    <source>
        <dbReference type="EMBL" id="KEO43758.1"/>
    </source>
</evidence>
<comment type="caution">
    <text evidence="1">The sequence shown here is derived from an EMBL/GenBank/DDBJ whole genome shotgun (WGS) entry which is preliminary data.</text>
</comment>
<dbReference type="AlphaFoldDB" id="A0A074IQ59"/>
<evidence type="ECO:0000313" key="3">
    <source>
        <dbReference type="Proteomes" id="UP000027855"/>
    </source>
</evidence>